<feature type="transmembrane region" description="Helical" evidence="6">
    <location>
        <begin position="115"/>
        <end position="134"/>
    </location>
</feature>
<protein>
    <submittedName>
        <fullName evidence="7">Flippase</fullName>
    </submittedName>
</protein>
<evidence type="ECO:0000256" key="5">
    <source>
        <dbReference type="ARBA" id="ARBA00023136"/>
    </source>
</evidence>
<feature type="transmembrane region" description="Helical" evidence="6">
    <location>
        <begin position="146"/>
        <end position="165"/>
    </location>
</feature>
<dbReference type="Pfam" id="PF01943">
    <property type="entry name" value="Polysacc_synt"/>
    <property type="match status" value="1"/>
</dbReference>
<feature type="transmembrane region" description="Helical" evidence="6">
    <location>
        <begin position="41"/>
        <end position="62"/>
    </location>
</feature>
<feature type="transmembrane region" description="Helical" evidence="6">
    <location>
        <begin position="171"/>
        <end position="193"/>
    </location>
</feature>
<dbReference type="AlphaFoldDB" id="A0A7J4JYD9"/>
<feature type="transmembrane region" description="Helical" evidence="6">
    <location>
        <begin position="231"/>
        <end position="251"/>
    </location>
</feature>
<dbReference type="Proteomes" id="UP000680185">
    <property type="component" value="Unassembled WGS sequence"/>
</dbReference>
<accession>A0A7J4JYD9</accession>
<comment type="subcellular location">
    <subcellularLocation>
        <location evidence="1">Cell membrane</location>
        <topology evidence="1">Multi-pass membrane protein</topology>
    </subcellularLocation>
</comment>
<evidence type="ECO:0000256" key="4">
    <source>
        <dbReference type="ARBA" id="ARBA00022989"/>
    </source>
</evidence>
<feature type="transmembrane region" description="Helical" evidence="6">
    <location>
        <begin position="415"/>
        <end position="433"/>
    </location>
</feature>
<reference evidence="8" key="3">
    <citation type="submission" date="2021-05" db="EMBL/GenBank/DDBJ databases">
        <title>Protein family content uncovers lineage relationships and bacterial pathway maintenance mechanisms in DPANN archaea.</title>
        <authorList>
            <person name="Castelle C.J."/>
            <person name="Meheust R."/>
            <person name="Jaffe A.L."/>
            <person name="Seitz K."/>
            <person name="Gong X."/>
            <person name="Baker B.J."/>
            <person name="Banfield J.F."/>
        </authorList>
    </citation>
    <scope>NUCLEOTIDE SEQUENCE</scope>
    <source>
        <strain evidence="8">RIFCSPLOWO2_01_FULL_43_13</strain>
    </source>
</reference>
<comment type="caution">
    <text evidence="7">The sequence shown here is derived from an EMBL/GenBank/DDBJ whole genome shotgun (WGS) entry which is preliminary data.</text>
</comment>
<feature type="transmembrane region" description="Helical" evidence="6">
    <location>
        <begin position="12"/>
        <end position="35"/>
    </location>
</feature>
<reference evidence="9" key="1">
    <citation type="journal article" date="2020" name="bioRxiv">
        <title>A rank-normalized archaeal taxonomy based on genome phylogeny resolves widespread incomplete and uneven classifications.</title>
        <authorList>
            <person name="Rinke C."/>
            <person name="Chuvochina M."/>
            <person name="Mussig A.J."/>
            <person name="Chaumeil P.-A."/>
            <person name="Waite D.W."/>
            <person name="Whitman W.B."/>
            <person name="Parks D.H."/>
            <person name="Hugenholtz P."/>
        </authorList>
    </citation>
    <scope>NUCLEOTIDE SEQUENCE [LARGE SCALE GENOMIC DNA]</scope>
</reference>
<dbReference type="PANTHER" id="PTHR30250:SF11">
    <property type="entry name" value="O-ANTIGEN TRANSPORTER-RELATED"/>
    <property type="match status" value="1"/>
</dbReference>
<name>A0A7J4JYD9_9ARCH</name>
<feature type="transmembrane region" description="Helical" evidence="6">
    <location>
        <begin position="257"/>
        <end position="278"/>
    </location>
</feature>
<dbReference type="EMBL" id="DUFW01000059">
    <property type="protein sequence ID" value="HIH21689.1"/>
    <property type="molecule type" value="Genomic_DNA"/>
</dbReference>
<dbReference type="Proteomes" id="UP000590964">
    <property type="component" value="Unassembled WGS sequence"/>
</dbReference>
<evidence type="ECO:0000313" key="7">
    <source>
        <dbReference type="EMBL" id="HIH21689.1"/>
    </source>
</evidence>
<feature type="transmembrane region" description="Helical" evidence="6">
    <location>
        <begin position="290"/>
        <end position="311"/>
    </location>
</feature>
<evidence type="ECO:0000256" key="2">
    <source>
        <dbReference type="ARBA" id="ARBA00022475"/>
    </source>
</evidence>
<feature type="transmembrane region" description="Helical" evidence="6">
    <location>
        <begin position="358"/>
        <end position="377"/>
    </location>
</feature>
<evidence type="ECO:0000313" key="8">
    <source>
        <dbReference type="EMBL" id="MBS3058208.1"/>
    </source>
</evidence>
<keyword evidence="2" id="KW-1003">Cell membrane</keyword>
<evidence type="ECO:0000256" key="1">
    <source>
        <dbReference type="ARBA" id="ARBA00004651"/>
    </source>
</evidence>
<evidence type="ECO:0000256" key="6">
    <source>
        <dbReference type="SAM" id="Phobius"/>
    </source>
</evidence>
<dbReference type="PANTHER" id="PTHR30250">
    <property type="entry name" value="PST FAMILY PREDICTED COLANIC ACID TRANSPORTER"/>
    <property type="match status" value="1"/>
</dbReference>
<dbReference type="EMBL" id="JAGVWB010000014">
    <property type="protein sequence ID" value="MBS3058208.1"/>
    <property type="molecule type" value="Genomic_DNA"/>
</dbReference>
<keyword evidence="4 6" id="KW-1133">Transmembrane helix</keyword>
<feature type="transmembrane region" description="Helical" evidence="6">
    <location>
        <begin position="331"/>
        <end position="351"/>
    </location>
</feature>
<evidence type="ECO:0000313" key="9">
    <source>
        <dbReference type="Proteomes" id="UP000590964"/>
    </source>
</evidence>
<feature type="transmembrane region" description="Helical" evidence="6">
    <location>
        <begin position="383"/>
        <end position="403"/>
    </location>
</feature>
<dbReference type="GO" id="GO:0005886">
    <property type="term" value="C:plasma membrane"/>
    <property type="evidence" value="ECO:0007669"/>
    <property type="project" value="UniProtKB-SubCell"/>
</dbReference>
<evidence type="ECO:0000256" key="3">
    <source>
        <dbReference type="ARBA" id="ARBA00022692"/>
    </source>
</evidence>
<sequence length="483" mass="53321">MSVARRVAKNTFFLVSGQVLWTVFSIILLLFSARILGVEDFGNYGFAFAFVLLFSIIADFGFERAVVRDLARNRKAVAKYLGNLFVIKIIFCAFVFFLIALSINLLGYSESVVSATYLLGAYVVLNSLAALPRFVFKAFEEMHYDAFLTIFSKGTVMVFGIAALLSGFGLIGLAFAFFLSGLLTAILGFFIVVKKFSAFKPEFDFSFWKSLLFQNIPFALNSFFSSFSGRISTVLLSLLQGSFAVGIYSAAYKFLEGLQALPTLIVMPVYPVMSRYFLSSKAELQKAYYFAFKLLFILTLPLSFGVSVLALPLVQLLFGPSFSQSMLVLQILVWSIFFTFVNSASSNLLFAADRQKTVALFSGIGAFLTVALSLYLIPKISFTGAATAVLLSSMLVFLLSFIAAQKVVKLLKLAFIPKAILSCLVMSFAIIAFPFQEFFTLAALGILVYFACMFLLKGIDAEDLRLLKKVLGKKFVSPEAPNE</sequence>
<reference evidence="8" key="2">
    <citation type="submission" date="2021-03" db="EMBL/GenBank/DDBJ databases">
        <authorList>
            <person name="Jaffe A."/>
        </authorList>
    </citation>
    <scope>NUCLEOTIDE SEQUENCE</scope>
    <source>
        <strain evidence="8">RIFCSPLOWO2_01_FULL_43_13</strain>
    </source>
</reference>
<proteinExistence type="predicted"/>
<keyword evidence="5 6" id="KW-0472">Membrane</keyword>
<dbReference type="InterPro" id="IPR002797">
    <property type="entry name" value="Polysacc_synth"/>
</dbReference>
<gene>
    <name evidence="7" type="ORF">HA222_03475</name>
    <name evidence="8" type="ORF">J4478_02290</name>
</gene>
<organism evidence="7 9">
    <name type="scientific">Candidatus Iainarchaeum sp</name>
    <dbReference type="NCBI Taxonomy" id="3101447"/>
    <lineage>
        <taxon>Archaea</taxon>
        <taxon>Candidatus Iainarchaeota</taxon>
        <taxon>Candidatus Iainarchaeia</taxon>
        <taxon>Candidatus Iainarchaeales</taxon>
        <taxon>Candidatus Iainarchaeaceae</taxon>
        <taxon>Candidatus Iainarchaeum</taxon>
    </lineage>
</organism>
<dbReference type="CDD" id="cd13128">
    <property type="entry name" value="MATE_Wzx_like"/>
    <property type="match status" value="1"/>
</dbReference>
<feature type="transmembrane region" description="Helical" evidence="6">
    <location>
        <begin position="439"/>
        <end position="459"/>
    </location>
</feature>
<dbReference type="InterPro" id="IPR050833">
    <property type="entry name" value="Poly_Biosynth_Transport"/>
</dbReference>
<feature type="transmembrane region" description="Helical" evidence="6">
    <location>
        <begin position="83"/>
        <end position="103"/>
    </location>
</feature>
<keyword evidence="3 6" id="KW-0812">Transmembrane</keyword>